<dbReference type="PANTHER" id="PTHR37984">
    <property type="entry name" value="PROTEIN CBG26694"/>
    <property type="match status" value="1"/>
</dbReference>
<dbReference type="SUPFAM" id="SSF53098">
    <property type="entry name" value="Ribonuclease H-like"/>
    <property type="match status" value="1"/>
</dbReference>
<proteinExistence type="predicted"/>
<organism evidence="4 5">
    <name type="scientific">Austropuccinia psidii MF-1</name>
    <dbReference type="NCBI Taxonomy" id="1389203"/>
    <lineage>
        <taxon>Eukaryota</taxon>
        <taxon>Fungi</taxon>
        <taxon>Dikarya</taxon>
        <taxon>Basidiomycota</taxon>
        <taxon>Pucciniomycotina</taxon>
        <taxon>Pucciniomycetes</taxon>
        <taxon>Pucciniales</taxon>
        <taxon>Sphaerophragmiaceae</taxon>
        <taxon>Austropuccinia</taxon>
    </lineage>
</organism>
<dbReference type="GO" id="GO:0003723">
    <property type="term" value="F:RNA binding"/>
    <property type="evidence" value="ECO:0007669"/>
    <property type="project" value="UniProtKB-KW"/>
</dbReference>
<dbReference type="InterPro" id="IPR050951">
    <property type="entry name" value="Retrovirus_Pol_polyprotein"/>
</dbReference>
<keyword evidence="5" id="KW-1185">Reference proteome</keyword>
<dbReference type="InterPro" id="IPR012337">
    <property type="entry name" value="RNaseH-like_sf"/>
</dbReference>
<protein>
    <recommendedName>
        <fullName evidence="3">Integrase catalytic domain-containing protein</fullName>
    </recommendedName>
</protein>
<dbReference type="Gene3D" id="3.30.420.10">
    <property type="entry name" value="Ribonuclease H-like superfamily/Ribonuclease H"/>
    <property type="match status" value="1"/>
</dbReference>
<dbReference type="InterPro" id="IPR036397">
    <property type="entry name" value="RNaseH_sf"/>
</dbReference>
<dbReference type="OrthoDB" id="3158924at2759"/>
<dbReference type="GO" id="GO:0015074">
    <property type="term" value="P:DNA integration"/>
    <property type="evidence" value="ECO:0007669"/>
    <property type="project" value="InterPro"/>
</dbReference>
<evidence type="ECO:0000256" key="2">
    <source>
        <dbReference type="SAM" id="SignalP"/>
    </source>
</evidence>
<dbReference type="Proteomes" id="UP000765509">
    <property type="component" value="Unassembled WGS sequence"/>
</dbReference>
<dbReference type="PROSITE" id="PS50994">
    <property type="entry name" value="INTEGRASE"/>
    <property type="match status" value="1"/>
</dbReference>
<keyword evidence="1" id="KW-0694">RNA-binding</keyword>
<dbReference type="PANTHER" id="PTHR37984:SF5">
    <property type="entry name" value="PROTEIN NYNRIN-LIKE"/>
    <property type="match status" value="1"/>
</dbReference>
<dbReference type="InterPro" id="IPR001584">
    <property type="entry name" value="Integrase_cat-core"/>
</dbReference>
<feature type="signal peptide" evidence="2">
    <location>
        <begin position="1"/>
        <end position="17"/>
    </location>
</feature>
<evidence type="ECO:0000313" key="5">
    <source>
        <dbReference type="Proteomes" id="UP000765509"/>
    </source>
</evidence>
<evidence type="ECO:0000256" key="1">
    <source>
        <dbReference type="ARBA" id="ARBA00022884"/>
    </source>
</evidence>
<dbReference type="GO" id="GO:0005634">
    <property type="term" value="C:nucleus"/>
    <property type="evidence" value="ECO:0007669"/>
    <property type="project" value="UniProtKB-ARBA"/>
</dbReference>
<keyword evidence="2" id="KW-0732">Signal</keyword>
<feature type="domain" description="Integrase catalytic" evidence="3">
    <location>
        <begin position="1"/>
        <end position="118"/>
    </location>
</feature>
<dbReference type="EMBL" id="AVOT02000226">
    <property type="protein sequence ID" value="MBW0461809.1"/>
    <property type="molecule type" value="Genomic_DNA"/>
</dbReference>
<evidence type="ECO:0000259" key="3">
    <source>
        <dbReference type="PROSITE" id="PS50994"/>
    </source>
</evidence>
<comment type="caution">
    <text evidence="4">The sequence shown here is derived from an EMBL/GenBank/DDBJ whole genome shotgun (WGS) entry which is preliminary data.</text>
</comment>
<feature type="chain" id="PRO_5040493938" description="Integrase catalytic domain-containing protein" evidence="2">
    <location>
        <begin position="18"/>
        <end position="177"/>
    </location>
</feature>
<reference evidence="4" key="1">
    <citation type="submission" date="2021-03" db="EMBL/GenBank/DDBJ databases">
        <title>Draft genome sequence of rust myrtle Austropuccinia psidii MF-1, a brazilian biotype.</title>
        <authorList>
            <person name="Quecine M.C."/>
            <person name="Pachon D.M.R."/>
            <person name="Bonatelli M.L."/>
            <person name="Correr F.H."/>
            <person name="Franceschini L.M."/>
            <person name="Leite T.F."/>
            <person name="Margarido G.R.A."/>
            <person name="Almeida C.A."/>
            <person name="Ferrarezi J.A."/>
            <person name="Labate C.A."/>
        </authorList>
    </citation>
    <scope>NUCLEOTIDE SEQUENCE</scope>
    <source>
        <strain evidence="4">MF-1</strain>
    </source>
</reference>
<evidence type="ECO:0000313" key="4">
    <source>
        <dbReference type="EMBL" id="MBW0461809.1"/>
    </source>
</evidence>
<name>A0A9Q3BAP0_9BASI</name>
<sequence length="177" mass="20384">MIQPWIQLFLIWNKVISWTGIFNKIISDKDPKFISALLKNIQQLFRTKLSFSTAYHPQTDGLAERMIQTFTNQPPAILEKGLNPRLPQDSLRKYLVEINPTAASFKGMIGKDRDYEVRCMEDPFSYAKEKWNKSHATPDFNIGDLGLVSTSNINNIKEFKKLRDYFSGPFVINALHG</sequence>
<accession>A0A9Q3BAP0</accession>
<gene>
    <name evidence="4" type="ORF">O181_001524</name>
</gene>
<dbReference type="AlphaFoldDB" id="A0A9Q3BAP0"/>